<proteinExistence type="predicted"/>
<name>A0A1A8Y121_9RHOO</name>
<evidence type="ECO:0000313" key="3">
    <source>
        <dbReference type="Proteomes" id="UP000199600"/>
    </source>
</evidence>
<evidence type="ECO:0000256" key="1">
    <source>
        <dbReference type="SAM" id="Coils"/>
    </source>
</evidence>
<sequence length="210" mass="23230">MTYPLGKDPLEGKPCETCSDYATNCAVGCHREGDGHDSDCATHDAPAYPKGECDCSVQDDATQYNPWRAHIYAVMEGGSYFGAQDWNDLLAYMDGEHKKIINLDDQVKQLSSMVRQYETALRIKNEEHCCCAEDLLEARKDTERLEWLMHHVSGAEFRRLGVTYGGNCGRDRIDAAMKVGAGDTAADDEEPEWQNAVQAAFGGIVQTPQG</sequence>
<dbReference type="Proteomes" id="UP000199600">
    <property type="component" value="Unassembled WGS sequence"/>
</dbReference>
<keyword evidence="3" id="KW-1185">Reference proteome</keyword>
<reference evidence="2 3" key="1">
    <citation type="submission" date="2016-06" db="EMBL/GenBank/DDBJ databases">
        <authorList>
            <person name="Kjaerup R.B."/>
            <person name="Dalgaard T.S."/>
            <person name="Juul-Madsen H.R."/>
        </authorList>
    </citation>
    <scope>NUCLEOTIDE SEQUENCE [LARGE SCALE GENOMIC DNA]</scope>
    <source>
        <strain evidence="2">2</strain>
    </source>
</reference>
<accession>A0A1A8Y121</accession>
<gene>
    <name evidence="2" type="ORF">PROAA_610016</name>
</gene>
<organism evidence="2 3">
    <name type="scientific">Candidatus Propionivibrio aalborgensis</name>
    <dbReference type="NCBI Taxonomy" id="1860101"/>
    <lineage>
        <taxon>Bacteria</taxon>
        <taxon>Pseudomonadati</taxon>
        <taxon>Pseudomonadota</taxon>
        <taxon>Betaproteobacteria</taxon>
        <taxon>Rhodocyclales</taxon>
        <taxon>Rhodocyclaceae</taxon>
        <taxon>Propionivibrio</taxon>
    </lineage>
</organism>
<dbReference type="EMBL" id="FLQY01000364">
    <property type="protein sequence ID" value="SBT10656.1"/>
    <property type="molecule type" value="Genomic_DNA"/>
</dbReference>
<feature type="coiled-coil region" evidence="1">
    <location>
        <begin position="100"/>
        <end position="127"/>
    </location>
</feature>
<keyword evidence="1" id="KW-0175">Coiled coil</keyword>
<dbReference type="AlphaFoldDB" id="A0A1A8Y121"/>
<protein>
    <submittedName>
        <fullName evidence="2">Uncharacterized protein</fullName>
    </submittedName>
</protein>
<evidence type="ECO:0000313" key="2">
    <source>
        <dbReference type="EMBL" id="SBT10656.1"/>
    </source>
</evidence>